<dbReference type="PANTHER" id="PTHR30563">
    <property type="entry name" value="DNA RECOMBINATION PROTEIN RMUC"/>
    <property type="match status" value="1"/>
</dbReference>
<accession>A0A6J7GIA7</accession>
<name>A0A6J7GIA7_9ZZZZ</name>
<organism evidence="3">
    <name type="scientific">freshwater metagenome</name>
    <dbReference type="NCBI Taxonomy" id="449393"/>
    <lineage>
        <taxon>unclassified sequences</taxon>
        <taxon>metagenomes</taxon>
        <taxon>ecological metagenomes</taxon>
    </lineage>
</organism>
<dbReference type="EMBL" id="CAFBMB010000118">
    <property type="protein sequence ID" value="CAB4906804.1"/>
    <property type="molecule type" value="Genomic_DNA"/>
</dbReference>
<dbReference type="Pfam" id="PF02646">
    <property type="entry name" value="RmuC"/>
    <property type="match status" value="1"/>
</dbReference>
<evidence type="ECO:0000256" key="2">
    <source>
        <dbReference type="ARBA" id="ARBA00023172"/>
    </source>
</evidence>
<gene>
    <name evidence="3" type="ORF">UFOPK3516_01240</name>
</gene>
<dbReference type="PANTHER" id="PTHR30563:SF0">
    <property type="entry name" value="DNA RECOMBINATION PROTEIN RMUC"/>
    <property type="match status" value="1"/>
</dbReference>
<dbReference type="InterPro" id="IPR003798">
    <property type="entry name" value="DNA_recombination_RmuC"/>
</dbReference>
<proteinExistence type="predicted"/>
<protein>
    <submittedName>
        <fullName evidence="3">Unannotated protein</fullName>
    </submittedName>
</protein>
<dbReference type="GO" id="GO:0006310">
    <property type="term" value="P:DNA recombination"/>
    <property type="evidence" value="ECO:0007669"/>
    <property type="project" value="UniProtKB-KW"/>
</dbReference>
<dbReference type="AlphaFoldDB" id="A0A6J7GIA7"/>
<keyword evidence="2" id="KW-0233">DNA recombination</keyword>
<sequence>MPSESLLSAALELDPTILEYAFTKRVALASPVNLWAVLKTVAYSWRQQVAAEQVTEIIKLGQELYKRVGVVAGHADSLRSALDKAVKSYNEFAGSLERNMLTTAKKFPGMDPNITLKEVPAISSATEGFRKEELTSDE</sequence>
<keyword evidence="1" id="KW-0175">Coiled coil</keyword>
<evidence type="ECO:0000313" key="3">
    <source>
        <dbReference type="EMBL" id="CAB4906804.1"/>
    </source>
</evidence>
<reference evidence="3" key="1">
    <citation type="submission" date="2020-05" db="EMBL/GenBank/DDBJ databases">
        <authorList>
            <person name="Chiriac C."/>
            <person name="Salcher M."/>
            <person name="Ghai R."/>
            <person name="Kavagutti S V."/>
        </authorList>
    </citation>
    <scope>NUCLEOTIDE SEQUENCE</scope>
</reference>
<evidence type="ECO:0000256" key="1">
    <source>
        <dbReference type="ARBA" id="ARBA00023054"/>
    </source>
</evidence>